<dbReference type="OrthoDB" id="5312224at2759"/>
<evidence type="ECO:0000256" key="3">
    <source>
        <dbReference type="SAM" id="SignalP"/>
    </source>
</evidence>
<feature type="transmembrane region" description="Helical" evidence="2">
    <location>
        <begin position="697"/>
        <end position="718"/>
    </location>
</feature>
<dbReference type="InterPro" id="IPR040241">
    <property type="entry name" value="TRP_Flc/Pkd2-like"/>
</dbReference>
<keyword evidence="2" id="KW-1133">Transmembrane helix</keyword>
<feature type="transmembrane region" description="Helical" evidence="2">
    <location>
        <begin position="414"/>
        <end position="440"/>
    </location>
</feature>
<evidence type="ECO:0000259" key="4">
    <source>
        <dbReference type="Pfam" id="PF06011"/>
    </source>
</evidence>
<dbReference type="PANTHER" id="PTHR31145">
    <property type="entry name" value="INTEGRAL MEMBRANE PROTEIN (AFU_ORTHOLOGUE AFUA_7G01610)"/>
    <property type="match status" value="1"/>
</dbReference>
<protein>
    <recommendedName>
        <fullName evidence="4">TRP C-terminal domain-containing protein</fullName>
    </recommendedName>
</protein>
<organism evidence="5 6">
    <name type="scientific">Fistulina hepatica ATCC 64428</name>
    <dbReference type="NCBI Taxonomy" id="1128425"/>
    <lineage>
        <taxon>Eukaryota</taxon>
        <taxon>Fungi</taxon>
        <taxon>Dikarya</taxon>
        <taxon>Basidiomycota</taxon>
        <taxon>Agaricomycotina</taxon>
        <taxon>Agaricomycetes</taxon>
        <taxon>Agaricomycetidae</taxon>
        <taxon>Agaricales</taxon>
        <taxon>Fistulinaceae</taxon>
        <taxon>Fistulina</taxon>
    </lineage>
</organism>
<dbReference type="Pfam" id="PF06011">
    <property type="entry name" value="TRP"/>
    <property type="match status" value="1"/>
</dbReference>
<dbReference type="EMBL" id="KN882030">
    <property type="protein sequence ID" value="KIY46476.1"/>
    <property type="molecule type" value="Genomic_DNA"/>
</dbReference>
<reference evidence="5 6" key="1">
    <citation type="journal article" date="2015" name="Fungal Genet. Biol.">
        <title>Evolution of novel wood decay mechanisms in Agaricales revealed by the genome sequences of Fistulina hepatica and Cylindrobasidium torrendii.</title>
        <authorList>
            <person name="Floudas D."/>
            <person name="Held B.W."/>
            <person name="Riley R."/>
            <person name="Nagy L.G."/>
            <person name="Koehler G."/>
            <person name="Ransdell A.S."/>
            <person name="Younus H."/>
            <person name="Chow J."/>
            <person name="Chiniquy J."/>
            <person name="Lipzen A."/>
            <person name="Tritt A."/>
            <person name="Sun H."/>
            <person name="Haridas S."/>
            <person name="LaButti K."/>
            <person name="Ohm R.A."/>
            <person name="Kues U."/>
            <person name="Blanchette R.A."/>
            <person name="Grigoriev I.V."/>
            <person name="Minto R.E."/>
            <person name="Hibbett D.S."/>
        </authorList>
    </citation>
    <scope>NUCLEOTIDE SEQUENCE [LARGE SCALE GENOMIC DNA]</scope>
    <source>
        <strain evidence="5 6">ATCC 64428</strain>
    </source>
</reference>
<name>A0A0D7A974_9AGAR</name>
<feature type="compositionally biased region" description="Polar residues" evidence="1">
    <location>
        <begin position="838"/>
        <end position="848"/>
    </location>
</feature>
<feature type="compositionally biased region" description="Low complexity" evidence="1">
    <location>
        <begin position="1072"/>
        <end position="1087"/>
    </location>
</feature>
<keyword evidence="2" id="KW-0472">Membrane</keyword>
<feature type="chain" id="PRO_5002316309" description="TRP C-terminal domain-containing protein" evidence="3">
    <location>
        <begin position="28"/>
        <end position="1110"/>
    </location>
</feature>
<evidence type="ECO:0000313" key="6">
    <source>
        <dbReference type="Proteomes" id="UP000054144"/>
    </source>
</evidence>
<feature type="region of interest" description="Disordered" evidence="1">
    <location>
        <begin position="838"/>
        <end position="857"/>
    </location>
</feature>
<sequence length="1110" mass="118091">MRPARPFRRHVWPCLFVLAAFLPCSSASIGGHALEARSTSTSFSPLNVSFSDCFTGQNVSEKLSVYTAYAQADLFAYLSGATKLNITIVGHTPITIEGYAEGAGSSLSTLFITADVLTLNVYSTSQYLCESLRPASPLPTLNSSSSDSSSSPPESYCPISPGAFALSATVPWGTHRQLMTFITRLRAVDSYSAELFCIDVLTTPVQPQNHIVGPQDDGDVSPYGDAVVIFWATVALSAAYFVVVGIARVVGAWGRGAFGTSRRGGRGVWGTVQSLGYVFASAISGERLATSPALLRFCTPTMRDVVWHTQWCAALVMIAVEWPAFVYPLLSQTAWSALVYNISLPALQSAHWNPLLTQSPAYAAADTLTSDFADQFNDSTSPLYLDSSVPNSLLLHRSQGIEAFAYSIGVHPTALWPMSIIIFLAIVAATIVISAFVWLVDHLLTALFQSSGQGGKYIRQSKRGFKSVNASKDMLSEAPVSPTVESKALSHLTHGSSNANPGSVSGADADGWYTAKSSRAFSGANVRLPKFLRRFDISSFHLSILQGNLVRLLLLFHFPLTIFSSYHMALPVEDNSSDVVNRITVGVTSRALAALSFTLICVLVPLLLILRVRYTNTQKLYSETRTISALGPLYDVYRPKNEIFAAVGFVMNVGIGVTIGCGQKSGIAQAVVVLVLEVASALLTSIWLPWGVGASMGLISFLMCVARIVIAVLLVILSPTVSIGYGPAAWVSYGILVILALVYVSFLLMLICKLIEAGVRVIGGTMMRKEDGEHSNHVVDTGLIGACGMLACCGGDKRRRRRRRRRSKSKARREMYNSGVSGQNTTFVAPAPQFGTSSIKESVNSGPPQSVLRPEHALQPYREDRDIIADDSEGYIMGAWQPFGNTKGSYSPVNSTTQSTPSKGFSRVGGGRANMDSPYAISAGELAGAGSPPSTHPFPRAPYASGPGGYASASVPAHAREYSDDSPPPSFSNVASASMSSGLPQTGLLPHVRTKSQTAIIEDMSALLKNAPAKSSPISAPPADSSSEDDESGMESDETTRPKKRPWYLRHSAGDIRQSACLSVTVPGGTGTDVAGSSGGSASAASTPMPGRSFVVIRKTQPSPGPSSAK</sequence>
<feature type="transmembrane region" description="Helical" evidence="2">
    <location>
        <begin position="549"/>
        <end position="569"/>
    </location>
</feature>
<feature type="transmembrane region" description="Helical" evidence="2">
    <location>
        <begin position="730"/>
        <end position="752"/>
    </location>
</feature>
<accession>A0A0D7A974</accession>
<feature type="compositionally biased region" description="Low complexity" evidence="1">
    <location>
        <begin position="971"/>
        <end position="981"/>
    </location>
</feature>
<feature type="compositionally biased region" description="Low complexity" evidence="1">
    <location>
        <begin position="1011"/>
        <end position="1025"/>
    </location>
</feature>
<evidence type="ECO:0000313" key="5">
    <source>
        <dbReference type="EMBL" id="KIY46476.1"/>
    </source>
</evidence>
<feature type="transmembrane region" description="Helical" evidence="2">
    <location>
        <begin position="643"/>
        <end position="660"/>
    </location>
</feature>
<proteinExistence type="predicted"/>
<dbReference type="GO" id="GO:0016020">
    <property type="term" value="C:membrane"/>
    <property type="evidence" value="ECO:0007669"/>
    <property type="project" value="TreeGrafter"/>
</dbReference>
<feature type="region of interest" description="Disordered" evidence="1">
    <location>
        <begin position="889"/>
        <end position="989"/>
    </location>
</feature>
<evidence type="ECO:0000256" key="1">
    <source>
        <dbReference type="SAM" id="MobiDB-lite"/>
    </source>
</evidence>
<keyword evidence="3" id="KW-0732">Signal</keyword>
<feature type="compositionally biased region" description="Polar residues" evidence="1">
    <location>
        <begin position="889"/>
        <end position="903"/>
    </location>
</feature>
<dbReference type="AlphaFoldDB" id="A0A0D7A974"/>
<keyword evidence="2" id="KW-0812">Transmembrane</keyword>
<feature type="transmembrane region" description="Helical" evidence="2">
    <location>
        <begin position="666"/>
        <end position="690"/>
    </location>
</feature>
<feature type="domain" description="TRP C-terminal" evidence="4">
    <location>
        <begin position="542"/>
        <end position="757"/>
    </location>
</feature>
<feature type="transmembrane region" description="Helical" evidence="2">
    <location>
        <begin position="589"/>
        <end position="610"/>
    </location>
</feature>
<dbReference type="InterPro" id="IPR010308">
    <property type="entry name" value="TRP_C"/>
</dbReference>
<feature type="region of interest" description="Disordered" evidence="1">
    <location>
        <begin position="1011"/>
        <end position="1110"/>
    </location>
</feature>
<feature type="signal peptide" evidence="3">
    <location>
        <begin position="1"/>
        <end position="27"/>
    </location>
</feature>
<dbReference type="PANTHER" id="PTHR31145:SF6">
    <property type="entry name" value="INTEGRAL MEMBRANE PROTEIN (AFU_ORTHOLOGUE AFUA_7G01610)"/>
    <property type="match status" value="1"/>
</dbReference>
<dbReference type="GO" id="GO:0055085">
    <property type="term" value="P:transmembrane transport"/>
    <property type="evidence" value="ECO:0007669"/>
    <property type="project" value="TreeGrafter"/>
</dbReference>
<feature type="transmembrane region" description="Helical" evidence="2">
    <location>
        <begin position="311"/>
        <end position="330"/>
    </location>
</feature>
<gene>
    <name evidence="5" type="ORF">FISHEDRAFT_47247</name>
</gene>
<feature type="transmembrane region" description="Helical" evidence="2">
    <location>
        <begin position="228"/>
        <end position="253"/>
    </location>
</feature>
<dbReference type="Proteomes" id="UP000054144">
    <property type="component" value="Unassembled WGS sequence"/>
</dbReference>
<feature type="compositionally biased region" description="Acidic residues" evidence="1">
    <location>
        <begin position="1026"/>
        <end position="1037"/>
    </location>
</feature>
<evidence type="ECO:0000256" key="2">
    <source>
        <dbReference type="SAM" id="Phobius"/>
    </source>
</evidence>
<keyword evidence="6" id="KW-1185">Reference proteome</keyword>